<dbReference type="GO" id="GO:0006995">
    <property type="term" value="P:cellular response to nitrogen starvation"/>
    <property type="evidence" value="ECO:0007669"/>
    <property type="project" value="TreeGrafter"/>
</dbReference>
<feature type="compositionally biased region" description="Low complexity" evidence="3">
    <location>
        <begin position="97"/>
        <end position="112"/>
    </location>
</feature>
<feature type="coiled-coil region" evidence="2">
    <location>
        <begin position="159"/>
        <end position="186"/>
    </location>
</feature>
<feature type="domain" description="Atg6 BARA" evidence="4">
    <location>
        <begin position="309"/>
        <end position="474"/>
    </location>
</feature>
<evidence type="ECO:0000256" key="1">
    <source>
        <dbReference type="ARBA" id="ARBA00005965"/>
    </source>
</evidence>
<dbReference type="InterPro" id="IPR041691">
    <property type="entry name" value="Atg6/beclin_CC"/>
</dbReference>
<dbReference type="GO" id="GO:0000407">
    <property type="term" value="C:phagophore assembly site"/>
    <property type="evidence" value="ECO:0007669"/>
    <property type="project" value="TreeGrafter"/>
</dbReference>
<feature type="compositionally biased region" description="Basic and acidic residues" evidence="3">
    <location>
        <begin position="498"/>
        <end position="511"/>
    </location>
</feature>
<protein>
    <submittedName>
        <fullName evidence="6">Autophagy protein Apg6-domain-containing protein</fullName>
    </submittedName>
</protein>
<dbReference type="PANTHER" id="PTHR12768">
    <property type="entry name" value="BECLIN 1"/>
    <property type="match status" value="1"/>
</dbReference>
<feature type="region of interest" description="Disordered" evidence="3">
    <location>
        <begin position="489"/>
        <end position="515"/>
    </location>
</feature>
<evidence type="ECO:0000259" key="4">
    <source>
        <dbReference type="Pfam" id="PF04111"/>
    </source>
</evidence>
<sequence length="551" mass="60590">MQDSTLCQRCHQPLVLDPTIANLSPSSATLITSALPTPSPPSSLPPTAKLSSLPPSSRQSAEIWASANGIPLPPSGPRSVAESYILLSDSILPPRPTSLTSPTNHQQHQHSPSVPPPSTGTNATNTAPDLGITDRSKDITANLHAILSSRTPISHPICVECTALLQSELQRELEELSRERDAYIEFQKGIVRNKESLGKREMVKDEADGLSEYGMEGTEEEWDELVRRKNELSKEEDKLKKILAETERELEKAHEEEKRVDKEEREQEELEKEFLLAHAAQSTELRHLDETLQSAKTRLLLSQSVLAHLESTNVYNDAFQIGHVPLDPSSATSAGMSVGRSSLTVGTINGLRLGGRPIVEWDEINAAWGLVALCIDRIAVKVGCTFEGHKICPLGSFSRIEELPPGTGKYELYASSDLSPARLLQNRRFNHALVSLLDLLRQLVEFGRRENRGWGVENIEIRKDRISGHSIKLPGISAMQMPTLASMSIMGLGSSSTSDRDANRDSKRENDASGEEQWTRACRAVLAVLKRILVVESEADRTMVQASAPRA</sequence>
<evidence type="ECO:0000313" key="6">
    <source>
        <dbReference type="EMBL" id="KAK1926739.1"/>
    </source>
</evidence>
<gene>
    <name evidence="6" type="ORF">DB88DRAFT_482844</name>
</gene>
<dbReference type="GO" id="GO:0043548">
    <property type="term" value="F:phosphatidylinositol 3-kinase binding"/>
    <property type="evidence" value="ECO:0007669"/>
    <property type="project" value="TreeGrafter"/>
</dbReference>
<feature type="coiled-coil region" evidence="2">
    <location>
        <begin position="215"/>
        <end position="273"/>
    </location>
</feature>
<keyword evidence="2" id="KW-0175">Coiled coil</keyword>
<dbReference type="GO" id="GO:0030674">
    <property type="term" value="F:protein-macromolecule adaptor activity"/>
    <property type="evidence" value="ECO:0007669"/>
    <property type="project" value="TreeGrafter"/>
</dbReference>
<feature type="region of interest" description="Disordered" evidence="3">
    <location>
        <begin position="95"/>
        <end position="133"/>
    </location>
</feature>
<dbReference type="Proteomes" id="UP001182556">
    <property type="component" value="Unassembled WGS sequence"/>
</dbReference>
<reference evidence="6" key="1">
    <citation type="submission" date="2023-02" db="EMBL/GenBank/DDBJ databases">
        <title>Identification and recombinant expression of a fungal hydrolase from Papiliotrema laurentii that hydrolyzes apple cutin and clears colloidal polyester polyurethane.</title>
        <authorList>
            <consortium name="DOE Joint Genome Institute"/>
            <person name="Roman V.A."/>
            <person name="Bojanowski C."/>
            <person name="Crable B.R."/>
            <person name="Wagner D.N."/>
            <person name="Hung C.S."/>
            <person name="Nadeau L.J."/>
            <person name="Schratz L."/>
            <person name="Haridas S."/>
            <person name="Pangilinan J."/>
            <person name="Lipzen A."/>
            <person name="Na H."/>
            <person name="Yan M."/>
            <person name="Ng V."/>
            <person name="Grigoriev I.V."/>
            <person name="Spatafora J.W."/>
            <person name="Barlow D."/>
            <person name="Biffinger J."/>
            <person name="Kelley-Loughnane N."/>
            <person name="Varaljay V.A."/>
            <person name="Crookes-Goodson W.J."/>
        </authorList>
    </citation>
    <scope>NUCLEOTIDE SEQUENCE</scope>
    <source>
        <strain evidence="6">5307AH</strain>
    </source>
</reference>
<accession>A0AAD9L8W5</accession>
<evidence type="ECO:0000256" key="2">
    <source>
        <dbReference type="SAM" id="Coils"/>
    </source>
</evidence>
<dbReference type="AlphaFoldDB" id="A0AAD9L8W5"/>
<dbReference type="EMBL" id="JAODAN010000002">
    <property type="protein sequence ID" value="KAK1926739.1"/>
    <property type="molecule type" value="Genomic_DNA"/>
</dbReference>
<dbReference type="GO" id="GO:0000045">
    <property type="term" value="P:autophagosome assembly"/>
    <property type="evidence" value="ECO:0007669"/>
    <property type="project" value="TreeGrafter"/>
</dbReference>
<keyword evidence="7" id="KW-1185">Reference proteome</keyword>
<feature type="region of interest" description="Disordered" evidence="3">
    <location>
        <begin position="33"/>
        <end position="55"/>
    </location>
</feature>
<dbReference type="InterPro" id="IPR038274">
    <property type="entry name" value="Atg6/Beclin_C_sf"/>
</dbReference>
<evidence type="ECO:0000259" key="5">
    <source>
        <dbReference type="Pfam" id="PF17675"/>
    </source>
</evidence>
<name>A0AAD9L8W5_PAPLA</name>
<dbReference type="Gene3D" id="1.10.418.40">
    <property type="entry name" value="Autophagy protein 6/Beclin 1"/>
    <property type="match status" value="1"/>
</dbReference>
<dbReference type="PANTHER" id="PTHR12768:SF4">
    <property type="entry name" value="BECLIN-1"/>
    <property type="match status" value="1"/>
</dbReference>
<feature type="domain" description="Atg6/beclin coiled-coil" evidence="5">
    <location>
        <begin position="156"/>
        <end position="303"/>
    </location>
</feature>
<dbReference type="GO" id="GO:0000423">
    <property type="term" value="P:mitophagy"/>
    <property type="evidence" value="ECO:0007669"/>
    <property type="project" value="TreeGrafter"/>
</dbReference>
<dbReference type="GO" id="GO:0034271">
    <property type="term" value="C:phosphatidylinositol 3-kinase complex, class III, type I"/>
    <property type="evidence" value="ECO:0007669"/>
    <property type="project" value="TreeGrafter"/>
</dbReference>
<dbReference type="InterPro" id="IPR007243">
    <property type="entry name" value="Atg6/Beclin"/>
</dbReference>
<comment type="similarity">
    <text evidence="1">Belongs to the beclin family.</text>
</comment>
<feature type="compositionally biased region" description="Low complexity" evidence="3">
    <location>
        <begin position="45"/>
        <end position="55"/>
    </location>
</feature>
<evidence type="ECO:0000256" key="3">
    <source>
        <dbReference type="SAM" id="MobiDB-lite"/>
    </source>
</evidence>
<dbReference type="Pfam" id="PF17675">
    <property type="entry name" value="APG6_N"/>
    <property type="match status" value="1"/>
</dbReference>
<dbReference type="Pfam" id="PF04111">
    <property type="entry name" value="APG6"/>
    <property type="match status" value="1"/>
</dbReference>
<dbReference type="GO" id="GO:0045324">
    <property type="term" value="P:late endosome to vacuole transport"/>
    <property type="evidence" value="ECO:0007669"/>
    <property type="project" value="TreeGrafter"/>
</dbReference>
<organism evidence="6 7">
    <name type="scientific">Papiliotrema laurentii</name>
    <name type="common">Cryptococcus laurentii</name>
    <dbReference type="NCBI Taxonomy" id="5418"/>
    <lineage>
        <taxon>Eukaryota</taxon>
        <taxon>Fungi</taxon>
        <taxon>Dikarya</taxon>
        <taxon>Basidiomycota</taxon>
        <taxon>Agaricomycotina</taxon>
        <taxon>Tremellomycetes</taxon>
        <taxon>Tremellales</taxon>
        <taxon>Rhynchogastremaceae</taxon>
        <taxon>Papiliotrema</taxon>
    </lineage>
</organism>
<dbReference type="InterPro" id="IPR040455">
    <property type="entry name" value="Atg6_BARA"/>
</dbReference>
<proteinExistence type="inferred from homology"/>
<evidence type="ECO:0000313" key="7">
    <source>
        <dbReference type="Proteomes" id="UP001182556"/>
    </source>
</evidence>
<comment type="caution">
    <text evidence="6">The sequence shown here is derived from an EMBL/GenBank/DDBJ whole genome shotgun (WGS) entry which is preliminary data.</text>
</comment>
<dbReference type="GO" id="GO:0034272">
    <property type="term" value="C:phosphatidylinositol 3-kinase complex, class III, type II"/>
    <property type="evidence" value="ECO:0007669"/>
    <property type="project" value="TreeGrafter"/>
</dbReference>